<dbReference type="PROSITE" id="PS50158">
    <property type="entry name" value="ZF_CCHC"/>
    <property type="match status" value="1"/>
</dbReference>
<dbReference type="PANTHER" id="PTHR11439">
    <property type="entry name" value="GAG-POL-RELATED RETROTRANSPOSON"/>
    <property type="match status" value="1"/>
</dbReference>
<dbReference type="Pfam" id="PF07727">
    <property type="entry name" value="RVT_2"/>
    <property type="match status" value="2"/>
</dbReference>
<dbReference type="CDD" id="cd09272">
    <property type="entry name" value="RNase_HI_RT_Ty1"/>
    <property type="match status" value="2"/>
</dbReference>
<evidence type="ECO:0000313" key="6">
    <source>
        <dbReference type="Proteomes" id="UP000694240"/>
    </source>
</evidence>
<feature type="region of interest" description="Disordered" evidence="2">
    <location>
        <begin position="315"/>
        <end position="347"/>
    </location>
</feature>
<dbReference type="InterPro" id="IPR029472">
    <property type="entry name" value="Copia-like_N"/>
</dbReference>
<dbReference type="InterPro" id="IPR054722">
    <property type="entry name" value="PolX-like_BBD"/>
</dbReference>
<proteinExistence type="predicted"/>
<feature type="domain" description="Integrase catalytic" evidence="4">
    <location>
        <begin position="1834"/>
        <end position="1997"/>
    </location>
</feature>
<feature type="compositionally biased region" description="Polar residues" evidence="2">
    <location>
        <begin position="1220"/>
        <end position="1230"/>
    </location>
</feature>
<evidence type="ECO:0000259" key="4">
    <source>
        <dbReference type="PROSITE" id="PS50994"/>
    </source>
</evidence>
<feature type="region of interest" description="Disordered" evidence="2">
    <location>
        <begin position="1546"/>
        <end position="1570"/>
    </location>
</feature>
<dbReference type="InterPro" id="IPR005162">
    <property type="entry name" value="Retrotrans_gag_dom"/>
</dbReference>
<dbReference type="Pfam" id="PF03732">
    <property type="entry name" value="Retrotrans_gag"/>
    <property type="match status" value="1"/>
</dbReference>
<dbReference type="EMBL" id="JAEFBK010000011">
    <property type="protein sequence ID" value="KAG7551573.1"/>
    <property type="molecule type" value="Genomic_DNA"/>
</dbReference>
<dbReference type="InterPro" id="IPR001878">
    <property type="entry name" value="Znf_CCHC"/>
</dbReference>
<dbReference type="PANTHER" id="PTHR11439:SF494">
    <property type="entry name" value="CYSTEINE-RICH RLK (RECEPTOR-LIKE PROTEIN KINASE) 8"/>
    <property type="match status" value="1"/>
</dbReference>
<feature type="compositionally biased region" description="Polar residues" evidence="2">
    <location>
        <begin position="662"/>
        <end position="686"/>
    </location>
</feature>
<dbReference type="InterPro" id="IPR057670">
    <property type="entry name" value="SH3_retrovirus"/>
</dbReference>
<keyword evidence="1" id="KW-0863">Zinc-finger</keyword>
<dbReference type="Pfam" id="PF14244">
    <property type="entry name" value="Retrotran_gag_3"/>
    <property type="match status" value="2"/>
</dbReference>
<dbReference type="Proteomes" id="UP000694240">
    <property type="component" value="Chromosome 11"/>
</dbReference>
<keyword evidence="6" id="KW-1185">Reference proteome</keyword>
<dbReference type="Pfam" id="PF22936">
    <property type="entry name" value="Pol_BBD"/>
    <property type="match status" value="2"/>
</dbReference>
<dbReference type="InterPro" id="IPR013103">
    <property type="entry name" value="RVT_2"/>
</dbReference>
<evidence type="ECO:0000313" key="5">
    <source>
        <dbReference type="EMBL" id="KAG7551573.1"/>
    </source>
</evidence>
<keyword evidence="1" id="KW-0862">Zinc</keyword>
<dbReference type="InterPro" id="IPR025724">
    <property type="entry name" value="GAG-pre-integrase_dom"/>
</dbReference>
<evidence type="ECO:0000259" key="3">
    <source>
        <dbReference type="PROSITE" id="PS50158"/>
    </source>
</evidence>
<reference evidence="5 6" key="1">
    <citation type="submission" date="2020-12" db="EMBL/GenBank/DDBJ databases">
        <title>Concerted genomic and epigenomic changes stabilize Arabidopsis allopolyploids.</title>
        <authorList>
            <person name="Chen Z."/>
        </authorList>
    </citation>
    <scope>NUCLEOTIDE SEQUENCE [LARGE SCALE GENOMIC DNA]</scope>
    <source>
        <strain evidence="5">Allo738</strain>
        <tissue evidence="5">Leaf</tissue>
    </source>
</reference>
<feature type="compositionally biased region" description="Low complexity" evidence="2">
    <location>
        <begin position="336"/>
        <end position="347"/>
    </location>
</feature>
<evidence type="ECO:0000256" key="2">
    <source>
        <dbReference type="SAM" id="MobiDB-lite"/>
    </source>
</evidence>
<comment type="caution">
    <text evidence="5">The sequence shown here is derived from an EMBL/GenBank/DDBJ whole genome shotgun (WGS) entry which is preliminary data.</text>
</comment>
<dbReference type="PROSITE" id="PS50994">
    <property type="entry name" value="INTEGRASE"/>
    <property type="match status" value="1"/>
</dbReference>
<gene>
    <name evidence="5" type="ORF">ISN45_Aa06g022420</name>
</gene>
<feature type="region of interest" description="Disordered" evidence="2">
    <location>
        <begin position="661"/>
        <end position="686"/>
    </location>
</feature>
<name>A0A8T1Z023_9BRAS</name>
<dbReference type="Pfam" id="PF13976">
    <property type="entry name" value="gag_pre-integrs"/>
    <property type="match status" value="2"/>
</dbReference>
<dbReference type="Pfam" id="PF25597">
    <property type="entry name" value="SH3_retrovirus"/>
    <property type="match status" value="1"/>
</dbReference>
<evidence type="ECO:0000256" key="1">
    <source>
        <dbReference type="PROSITE-ProRule" id="PRU00047"/>
    </source>
</evidence>
<feature type="compositionally biased region" description="Polar residues" evidence="2">
    <location>
        <begin position="319"/>
        <end position="335"/>
    </location>
</feature>
<dbReference type="GO" id="GO:0003676">
    <property type="term" value="F:nucleic acid binding"/>
    <property type="evidence" value="ECO:0007669"/>
    <property type="project" value="InterPro"/>
</dbReference>
<keyword evidence="1" id="KW-0479">Metal-binding</keyword>
<accession>A0A8T1Z023</accession>
<sequence length="2679" mass="299769">MGAIPPNRTVIPQSKYENPFFLHSSDHAGLVLVSDRLASGSDFHSWRRSVRMALNVRNKLGFIDGTILKPPNDHPDAGSWSRCNDMVATWLMNSVSKKIGQSLLFMSTAETIWKNLLARFKQDDAPRVFEIEQRLNALQQGSMDVSTYYTELVTLWEEYKNYIELPICTCGKCECNAALLWERLQQRSRVTKFLMGLNEAYESTRRHILMLKPIPSIEEVFNMVTQDERQKSIKPSTKMDNVAFQTSGPPVLNDSGYYSGQLENSNAGYYSGPSENTAYAAFRPQHKPPICTHCGRTGHTIQKCYKLLGFPPGHRLYQKPTQSTQSYQPRGSQSTRPVFPQQGQFQQSQFSRPGVVANAVTTTVPYMPPPAMTASSLDLSSFSPDQIQSLLHQLNAHSRIQEQPFPFPSATITEHGAMAATSTSGNDSIEFPFPSSSLRYENQIFTFQHHCLSSLYSVLPNGAWIIESGATSHVCSDLAMFSETFPVTGVTVSLPNGTRVPISHIGTMHISTSLILHDVLYVSTFKFNLLSISSLLKHDNCSAHFYTDSCYIQDHTRDLMIGKGILIHSLYILESASISSQSQSSSLFCGSLQVDGHLWHQRLGHPSSNKLQHMSAFVKHVETQYKSVIKAIRSDNAPELSFAKLVKDNEIDLVDNVPVHSHTVSQPASSPEHNHASASRSSATPISQETVAADQGGVSLPIARPKRQAKAPEPQNFHQAMAHPHFPKAMDLEISALEQNGTWSIETLPPGKTVIGCKWVYTIKYNPDGTIERYKARLVAKGYTQQEGIDYIDTFSPVAKLASVKLVLGLASIHGWTLTQMDVTNAFLHGTLDEEIFMSLPQGYTPANGVLPPNPVCRLHKSLYGLKQASRQWYHCFSNVVLQAGFIQSPGDNTLFVKQRGTVFIALLVYVDDIMIASNSDSELQALKDALHAAFKIKDMGAPKFFLGLEIAKNATGISVCQRKYALDILASTGMLACQPCRVPMDPTITLTKETGILLDNGTSYRELVGRLLYLTITRPDITFAVHKLSQFLSCPTDIHMQAAHRVLRYLKGNPGQGLFYAADSEICLNAFADADWGTCQDTRRSVSGYCVYLGKSLISWKSKKQQTVSRSSTEAEYRSMANATCELLWLSQLLRDLKVQVRTPAKLFCDNKSAIHIATNPVFHERTKHIEIDCHITRDQVKNGFLRLFHVSTENQHADILTKALHPVIRRNTRRSGDSSRAGSTTRAGSLTPVPEASIAPLAIPAAMNPDSVHSPLFLHHADHPGISIVSEQLDGSNYNQWSSAMKIALDAKNKIVFIDGSYPRPEEGNSLFRIWSRCNSMVKSWLLNSVSKEIYGSILSFDDASQIWIDLHNRFHMTNLPRTFQLIQQIQDLRQGSMDLSTYYTRLKTLWDNLDGAEATEPCACCKKSNCISQLSAKSKVDRGRVIKFLAGLNEKYSIIRGQIIMKKPLPNLAEIYNILDQDDSQRQFNNSVASTAFQISHENNQPGVLNVSPSMSQPSVLNVVQRKDTKPTCSYCGYTGHTSDKCYKLHGYPIGWKKGKSFYEKSQQSQQPPKSTPAVTAQVSGSNQNAPAGLENLIGNLSKDQIQSFIALFSSQLQPANQVQNTASVSNTSTNDPSGISFSPSTFSFIGILTVSKNEMTSKTWIVDSGATNHVCHIRDMFIDLNTSVQHHVNLPNAMTIRVGGVGSVVVNDDIVLKNVLYIPEFRLNLLSVSALTTDIGARVAFDQNCCVIQDLTRGSMIGGGRRVGNLYMLDVEDSLDKDSVPTSFVANSVIDASVWHQRLGHTSFERIDLLTDVLGISKHKNKGLLHCDICQRAKQKKLSYPSRQNLCSAPFDLLHIDVWGPFSEPTQEGYKYFLTIVDDHTRVTWVYLLRLKSDVLTVFPDFLTMVETQYNVKVKSVRSDNAPELKFEELYKRKGIVSYHSCPETPEQNSVVERKHQHILNVARALLFQSQVPLSFWGDCILTAVFLINRTPSLVISNKTPYEMLTKKTPEYTHLKTFGCLCYASTSPKQRNKFQERARACAFLGYPSGYKGYKLLDLESNTIFISRNVVFYEDLFPFRKSKEEDDEFSEFFPHIYEDRRNKDTPNVAPTVTESNPVPKVKTSKRQRVPKPPSYLQDYHCYSVESSTAHPISEVLSYSSLSDPYMIFINAVNKIPEPHTFAQAQQIKEWCDAMGIEITALEDNDTWIICSLPAGKKAIGCKWVYKIKLNADGTLERYKARLVAKGYTQKEGLDYLETFSPVAKLTTVKMLLAVSAAKGWSLSQLDISNAFLNGDLDEEIYMQLPPGYSPKQGDSFPQGAVCKLKKSLYGLKQASRQWYLKFSDSLKQLGFTQSLADHTLFTRKSGNNYMAVLVYVDDIIIASSCDNATRLLRDALQSSFKLRDLGTLRYFLGLEIARNTEGISLCQRKYTLELLDETGLLGCKPSSIPMEPNLKMSQDDGELIENAEHYRKLVGKLMYLTFTRPDITYAVHRLCQYSSAPRAPHLKAVYKVIHYLKGTVGQGLFYSASANLKLSGFADSDWGSCRETRRSTTGYCMFLGSSLVSWKSKKQSVTSMSSAEAEYRAMSMAVREMVWLRYLLNDLWIDVSEASVLYCDNTAAIHIANNPVFHERTKHIELDCHHIREKIILGIVKTLHVKTENQLADILTKPLFPSQFKKLLCKMDIINIYAPS</sequence>
<feature type="compositionally biased region" description="Polar residues" evidence="2">
    <location>
        <begin position="1560"/>
        <end position="1570"/>
    </location>
</feature>
<feature type="region of interest" description="Disordered" evidence="2">
    <location>
        <begin position="1212"/>
        <end position="1233"/>
    </location>
</feature>
<dbReference type="GO" id="GO:0015074">
    <property type="term" value="P:DNA integration"/>
    <property type="evidence" value="ECO:0007669"/>
    <property type="project" value="InterPro"/>
</dbReference>
<feature type="region of interest" description="Disordered" evidence="2">
    <location>
        <begin position="2090"/>
        <end position="2119"/>
    </location>
</feature>
<dbReference type="InterPro" id="IPR001584">
    <property type="entry name" value="Integrase_cat-core"/>
</dbReference>
<feature type="domain" description="CCHC-type" evidence="3">
    <location>
        <begin position="291"/>
        <end position="304"/>
    </location>
</feature>
<dbReference type="GO" id="GO:0008270">
    <property type="term" value="F:zinc ion binding"/>
    <property type="evidence" value="ECO:0007669"/>
    <property type="project" value="UniProtKB-KW"/>
</dbReference>
<dbReference type="SMART" id="SM00343">
    <property type="entry name" value="ZnF_C2HC"/>
    <property type="match status" value="2"/>
</dbReference>
<organism evidence="5 6">
    <name type="scientific">Arabidopsis thaliana x Arabidopsis arenosa</name>
    <dbReference type="NCBI Taxonomy" id="1240361"/>
    <lineage>
        <taxon>Eukaryota</taxon>
        <taxon>Viridiplantae</taxon>
        <taxon>Streptophyta</taxon>
        <taxon>Embryophyta</taxon>
        <taxon>Tracheophyta</taxon>
        <taxon>Spermatophyta</taxon>
        <taxon>Magnoliopsida</taxon>
        <taxon>eudicotyledons</taxon>
        <taxon>Gunneridae</taxon>
        <taxon>Pentapetalae</taxon>
        <taxon>rosids</taxon>
        <taxon>malvids</taxon>
        <taxon>Brassicales</taxon>
        <taxon>Brassicaceae</taxon>
        <taxon>Camelineae</taxon>
        <taxon>Arabidopsis</taxon>
    </lineage>
</organism>
<protein>
    <submittedName>
        <fullName evidence="5">Zinc finger CCHC-type</fullName>
    </submittedName>
</protein>
<dbReference type="Pfam" id="PF00665">
    <property type="entry name" value="rve"/>
    <property type="match status" value="1"/>
</dbReference>